<accession>A0ABT2KF06</accession>
<sequence>MVSGGDGDDIIHGYGFGGPSPHRYQTHLMGGFGNDIFKLHVGRFSSDDASYRFGHHVFGGQGNDRFEFVGVGRSNQRVIGRIDDFDPSRDTIWVDGQLVDLYDPPENVRVVALNGQQWLLIDERILYSLDGARHRSATVAADGKNADELQEDHFIDWPRQWAKHVPQSATVRYHDPVNAVPEKYFEDVPGDLNRISASSQLVEGTGGADFILGAQNVDNLIRGGQGADYIWANRGDDSINGGAGDDTIDGFFGNDVIYGQSGNDIINGNKSHDLIYGGPGNDTISGGLDNDTIHGGIGWDLVFGGSEHDKIFGDAGNDRLFGGPGNDTIVGSTGHDKLYGDFGNDILRGGSHNDLLVGGAGHDRLAGGTGADSLTGGWGRDLLLGGEGVDLLRGGPGADTFIFHSPRDAPDGRTIETIIDFQRGIDTLDLHVMDANVSRRGNQAFDFSDSGPAAHSVWVVRHQDDVILRGDVTGDGSADFAIKFLNESDLREADILM</sequence>
<dbReference type="Pfam" id="PF00353">
    <property type="entry name" value="HemolysinCabind"/>
    <property type="match status" value="5"/>
</dbReference>
<evidence type="ECO:0000256" key="2">
    <source>
        <dbReference type="ARBA" id="ARBA00022525"/>
    </source>
</evidence>
<dbReference type="Proteomes" id="UP001320702">
    <property type="component" value="Unassembled WGS sequence"/>
</dbReference>
<dbReference type="InterPro" id="IPR001343">
    <property type="entry name" value="Hemolysn_Ca-bd"/>
</dbReference>
<comment type="caution">
    <text evidence="3">The sequence shown here is derived from an EMBL/GenBank/DDBJ whole genome shotgun (WGS) entry which is preliminary data.</text>
</comment>
<dbReference type="RefSeq" id="WP_260278724.1">
    <property type="nucleotide sequence ID" value="NZ_JANAVZ010000023.1"/>
</dbReference>
<dbReference type="InterPro" id="IPR050557">
    <property type="entry name" value="RTX_toxin/Mannuronan_C5-epim"/>
</dbReference>
<proteinExistence type="predicted"/>
<keyword evidence="2" id="KW-0964">Secreted</keyword>
<dbReference type="Gene3D" id="2.150.10.10">
    <property type="entry name" value="Serralysin-like metalloprotease, C-terminal"/>
    <property type="match status" value="5"/>
</dbReference>
<evidence type="ECO:0000313" key="3">
    <source>
        <dbReference type="EMBL" id="MCT4334858.1"/>
    </source>
</evidence>
<organism evidence="3 4">
    <name type="scientific">Paracoccus maritimus</name>
    <dbReference type="NCBI Taxonomy" id="2933292"/>
    <lineage>
        <taxon>Bacteria</taxon>
        <taxon>Pseudomonadati</taxon>
        <taxon>Pseudomonadota</taxon>
        <taxon>Alphaproteobacteria</taxon>
        <taxon>Rhodobacterales</taxon>
        <taxon>Paracoccaceae</taxon>
        <taxon>Paracoccus</taxon>
    </lineage>
</organism>
<reference evidence="3 4" key="1">
    <citation type="submission" date="2022-04" db="EMBL/GenBank/DDBJ databases">
        <title>Paracoccus sp. YLB-12 draft genome sequence.</title>
        <authorList>
            <person name="Yu L."/>
        </authorList>
    </citation>
    <scope>NUCLEOTIDE SEQUENCE [LARGE SCALE GENOMIC DNA]</scope>
    <source>
        <strain evidence="3 4">YLB-12</strain>
    </source>
</reference>
<comment type="subcellular location">
    <subcellularLocation>
        <location evidence="1">Secreted</location>
    </subcellularLocation>
</comment>
<dbReference type="PANTHER" id="PTHR38340:SF1">
    <property type="entry name" value="S-LAYER PROTEIN"/>
    <property type="match status" value="1"/>
</dbReference>
<dbReference type="PROSITE" id="PS00330">
    <property type="entry name" value="HEMOLYSIN_CALCIUM"/>
    <property type="match status" value="3"/>
</dbReference>
<evidence type="ECO:0000256" key="1">
    <source>
        <dbReference type="ARBA" id="ARBA00004613"/>
    </source>
</evidence>
<name>A0ABT2KF06_9RHOB</name>
<dbReference type="InterPro" id="IPR018511">
    <property type="entry name" value="Hemolysin-typ_Ca-bd_CS"/>
</dbReference>
<evidence type="ECO:0000313" key="4">
    <source>
        <dbReference type="Proteomes" id="UP001320702"/>
    </source>
</evidence>
<dbReference type="EMBL" id="JANAVZ010000023">
    <property type="protein sequence ID" value="MCT4334858.1"/>
    <property type="molecule type" value="Genomic_DNA"/>
</dbReference>
<keyword evidence="4" id="KW-1185">Reference proteome</keyword>
<gene>
    <name evidence="3" type="ORF">MU516_18625</name>
</gene>
<protein>
    <submittedName>
        <fullName evidence="3">M10 family metallopeptidase C-terminal domain-containing protein</fullName>
    </submittedName>
</protein>
<dbReference type="SUPFAM" id="SSF51120">
    <property type="entry name" value="beta-Roll"/>
    <property type="match status" value="2"/>
</dbReference>
<dbReference type="PRINTS" id="PR00313">
    <property type="entry name" value="CABNDNGRPT"/>
</dbReference>
<dbReference type="PANTHER" id="PTHR38340">
    <property type="entry name" value="S-LAYER PROTEIN"/>
    <property type="match status" value="1"/>
</dbReference>
<dbReference type="InterPro" id="IPR011049">
    <property type="entry name" value="Serralysin-like_metalloprot_C"/>
</dbReference>